<dbReference type="PANTHER" id="PTHR43619:SF2">
    <property type="entry name" value="S-ADENOSYL-L-METHIONINE-DEPENDENT METHYLTRANSFERASES SUPERFAMILY PROTEIN"/>
    <property type="match status" value="1"/>
</dbReference>
<dbReference type="EMBL" id="ALAO01000293">
    <property type="protein sequence ID" value="EKO38106.1"/>
    <property type="molecule type" value="Genomic_DNA"/>
</dbReference>
<proteinExistence type="inferred from homology"/>
<dbReference type="InterPro" id="IPR011610">
    <property type="entry name" value="SAM_mthyl_Trfase_ML2640-like"/>
</dbReference>
<dbReference type="InterPro" id="IPR029063">
    <property type="entry name" value="SAM-dependent_MTases_sf"/>
</dbReference>
<dbReference type="SUPFAM" id="SSF53335">
    <property type="entry name" value="S-adenosyl-L-methionine-dependent methyltransferases"/>
    <property type="match status" value="1"/>
</dbReference>
<dbReference type="Pfam" id="PF04072">
    <property type="entry name" value="LCM"/>
    <property type="match status" value="1"/>
</dbReference>
<dbReference type="Gene3D" id="3.40.50.150">
    <property type="entry name" value="Vaccinia Virus protein VP39"/>
    <property type="match status" value="1"/>
</dbReference>
<accession>K6GM77</accession>
<comment type="function">
    <text evidence="4">Exhibits S-adenosyl-L-methionine-dependent methyltransferase activity.</text>
</comment>
<comment type="caution">
    <text evidence="5">The sequence shown here is derived from an EMBL/GenBank/DDBJ whole genome shotgun (WGS) entry which is preliminary data.</text>
</comment>
<dbReference type="GO" id="GO:0032259">
    <property type="term" value="P:methylation"/>
    <property type="evidence" value="ECO:0007669"/>
    <property type="project" value="UniProtKB-KW"/>
</dbReference>
<gene>
    <name evidence="5" type="ORF">B193_3204</name>
</gene>
<comment type="similarity">
    <text evidence="1 4">Belongs to the UPF0677 family.</text>
</comment>
<evidence type="ECO:0000256" key="4">
    <source>
        <dbReference type="RuleBase" id="RU362030"/>
    </source>
</evidence>
<dbReference type="PATRIC" id="fig|1206767.3.peg.3141"/>
<evidence type="ECO:0000256" key="2">
    <source>
        <dbReference type="ARBA" id="ARBA00022603"/>
    </source>
</evidence>
<keyword evidence="2 4" id="KW-0489">Methyltransferase</keyword>
<dbReference type="AlphaFoldDB" id="K6GM77"/>
<sequence length="294" mass="31241">MPLENEASGRHGQDASGGTAMAMAVLRAAHQLLDRPLIFEDRLALRIIGAKRAELLRADPGRYDIGALRGLRVSAAVRARAADDAWREARAAGARQYVVLGAGLDTAAWREAESGIRFIEVDRPESQAFKGRLLAEAGLDAGAAVFAPADLEATPLAAILAETVFDADAPTFFTLLGATMYLERPTVRSILGAIAALAGGAVVVLDYAVDPARLSERERVGREATASRAAARGEPWKTAFLPEELAAMFGDLGFTAVQDLDPGELHARYLAGRRDGLRKSGVSRIAIARTWPGS</sequence>
<dbReference type="EC" id="2.1.1.-" evidence="4"/>
<evidence type="ECO:0000313" key="5">
    <source>
        <dbReference type="EMBL" id="EKO38106.1"/>
    </source>
</evidence>
<dbReference type="Proteomes" id="UP000006272">
    <property type="component" value="Unassembled WGS sequence"/>
</dbReference>
<dbReference type="InterPro" id="IPR007213">
    <property type="entry name" value="Ppm1/Ppm2/Tcmp"/>
</dbReference>
<dbReference type="NCBIfam" id="TIGR00027">
    <property type="entry name" value="mthyl_TIGR00027"/>
    <property type="match status" value="1"/>
</dbReference>
<evidence type="ECO:0000256" key="3">
    <source>
        <dbReference type="ARBA" id="ARBA00022679"/>
    </source>
</evidence>
<protein>
    <recommendedName>
        <fullName evidence="4">S-adenosyl-L-methionine-dependent methyltransferase</fullName>
        <ecNumber evidence="4">2.1.1.-</ecNumber>
    </recommendedName>
</protein>
<keyword evidence="3 5" id="KW-0808">Transferase</keyword>
<name>K6GM77_9BACT</name>
<dbReference type="GO" id="GO:0008168">
    <property type="term" value="F:methyltransferase activity"/>
    <property type="evidence" value="ECO:0007669"/>
    <property type="project" value="UniProtKB-UniRule"/>
</dbReference>
<evidence type="ECO:0000256" key="1">
    <source>
        <dbReference type="ARBA" id="ARBA00008138"/>
    </source>
</evidence>
<evidence type="ECO:0000313" key="6">
    <source>
        <dbReference type="Proteomes" id="UP000006272"/>
    </source>
</evidence>
<organism evidence="5 6">
    <name type="scientific">Solidesulfovibrio magneticus str. Maddingley MBC34</name>
    <dbReference type="NCBI Taxonomy" id="1206767"/>
    <lineage>
        <taxon>Bacteria</taxon>
        <taxon>Pseudomonadati</taxon>
        <taxon>Thermodesulfobacteriota</taxon>
        <taxon>Desulfovibrionia</taxon>
        <taxon>Desulfovibrionales</taxon>
        <taxon>Desulfovibrionaceae</taxon>
        <taxon>Solidesulfovibrio</taxon>
    </lineage>
</organism>
<dbReference type="PANTHER" id="PTHR43619">
    <property type="entry name" value="S-ADENOSYL-L-METHIONINE-DEPENDENT METHYLTRANSFERASE YKTD-RELATED"/>
    <property type="match status" value="1"/>
</dbReference>
<reference evidence="5 6" key="1">
    <citation type="submission" date="2012-07" db="EMBL/GenBank/DDBJ databases">
        <title>Draft genome sequence of Desulfovibrio magneticus str. Maddingley MBC34 obtained from a metagenomic sequence of a methanogenic enrichment isolated from coal-seam formation water in Victoria, Australia.</title>
        <authorList>
            <person name="Greenfield P."/>
            <person name="Hendry P."/>
            <person name="Li D."/>
            <person name="Rosewarne C.P."/>
            <person name="Tran-Dinh N."/>
            <person name="Elbourne L.D.H."/>
            <person name="Paulsen I.T."/>
            <person name="Midgley D.J."/>
        </authorList>
    </citation>
    <scope>NUCLEOTIDE SEQUENCE [LARGE SCALE GENOMIC DNA]</scope>
    <source>
        <strain evidence="6">Maddingley MBC34</strain>
    </source>
</reference>
<keyword evidence="4" id="KW-0949">S-adenosyl-L-methionine</keyword>